<evidence type="ECO:0000313" key="1">
    <source>
        <dbReference type="EMBL" id="KAK8897957.1"/>
    </source>
</evidence>
<dbReference type="InterPro" id="IPR036770">
    <property type="entry name" value="Ankyrin_rpt-contain_sf"/>
</dbReference>
<gene>
    <name evidence="1" type="ORF">M9Y10_000201</name>
</gene>
<dbReference type="EMBL" id="JAPFFF010000001">
    <property type="protein sequence ID" value="KAK8897957.1"/>
    <property type="molecule type" value="Genomic_DNA"/>
</dbReference>
<reference evidence="1 2" key="1">
    <citation type="submission" date="2024-04" db="EMBL/GenBank/DDBJ databases">
        <title>Tritrichomonas musculus Genome.</title>
        <authorList>
            <person name="Alves-Ferreira E."/>
            <person name="Grigg M."/>
            <person name="Lorenzi H."/>
            <person name="Galac M."/>
        </authorList>
    </citation>
    <scope>NUCLEOTIDE SEQUENCE [LARGE SCALE GENOMIC DNA]</scope>
    <source>
        <strain evidence="1 2">EAF2021</strain>
    </source>
</reference>
<dbReference type="SUPFAM" id="SSF48403">
    <property type="entry name" value="Ankyrin repeat"/>
    <property type="match status" value="1"/>
</dbReference>
<sequence>MKYIKIINRKKKIYKVLLKYLENQEESTMKSSFHKLVKIIELQKIKSHPPELREFLRIISIISKNHHRFVGFIEKIEKILFLLSNTIKDSLDNTCIFNIFKSNRRILLSLFEMEIIKQDKSIFQEELFTVYFYPEIQKVVEKEKFNTINEQYLKFDPKTFEEKRKIGENDSYICELIRNDSVEEFIQFVNRSNINIHKMKIEPSIFETNSFLMKKTPKLNEYAAFYGSIQIIQYLNYNNVELTPSIWIYAIHSQNAEFFHFLEELKIKQPNNSYEKCLKESIKCHHNDFANYIINNLMNHNNIMRNTDQKVFENIYYYGCRYHNYLYFPRHIHQKYTFFYLCKFNYYRLVKFCLKSKKIKVNKKIVLIKLLIKIFR</sequence>
<keyword evidence="2" id="KW-1185">Reference proteome</keyword>
<comment type="caution">
    <text evidence="1">The sequence shown here is derived from an EMBL/GenBank/DDBJ whole genome shotgun (WGS) entry which is preliminary data.</text>
</comment>
<evidence type="ECO:0008006" key="3">
    <source>
        <dbReference type="Google" id="ProtNLM"/>
    </source>
</evidence>
<dbReference type="PANTHER" id="PTHR24159:SF5">
    <property type="entry name" value="ANK_REP_REGION DOMAIN-CONTAINING PROTEIN"/>
    <property type="match status" value="1"/>
</dbReference>
<evidence type="ECO:0000313" key="2">
    <source>
        <dbReference type="Proteomes" id="UP001470230"/>
    </source>
</evidence>
<dbReference type="Proteomes" id="UP001470230">
    <property type="component" value="Unassembled WGS sequence"/>
</dbReference>
<name>A0ABR2L435_9EUKA</name>
<proteinExistence type="predicted"/>
<protein>
    <recommendedName>
        <fullName evidence="3">DUF3447 domain-containing protein</fullName>
    </recommendedName>
</protein>
<organism evidence="1 2">
    <name type="scientific">Tritrichomonas musculus</name>
    <dbReference type="NCBI Taxonomy" id="1915356"/>
    <lineage>
        <taxon>Eukaryota</taxon>
        <taxon>Metamonada</taxon>
        <taxon>Parabasalia</taxon>
        <taxon>Tritrichomonadida</taxon>
        <taxon>Tritrichomonadidae</taxon>
        <taxon>Tritrichomonas</taxon>
    </lineage>
</organism>
<accession>A0ABR2L435</accession>
<dbReference type="PANTHER" id="PTHR24159">
    <property type="match status" value="1"/>
</dbReference>